<evidence type="ECO:0000259" key="1">
    <source>
        <dbReference type="PROSITE" id="PS51462"/>
    </source>
</evidence>
<dbReference type="PROSITE" id="PS51462">
    <property type="entry name" value="NUDIX"/>
    <property type="match status" value="1"/>
</dbReference>
<dbReference type="InterPro" id="IPR015797">
    <property type="entry name" value="NUDIX_hydrolase-like_dom_sf"/>
</dbReference>
<dbReference type="RefSeq" id="WP_377770986.1">
    <property type="nucleotide sequence ID" value="NZ_JBHUOQ010000001.1"/>
</dbReference>
<dbReference type="SUPFAM" id="SSF55811">
    <property type="entry name" value="Nudix"/>
    <property type="match status" value="1"/>
</dbReference>
<evidence type="ECO:0000313" key="2">
    <source>
        <dbReference type="EMBL" id="MFD2829198.1"/>
    </source>
</evidence>
<dbReference type="InterPro" id="IPR000086">
    <property type="entry name" value="NUDIX_hydrolase_dom"/>
</dbReference>
<keyword evidence="3" id="KW-1185">Reference proteome</keyword>
<dbReference type="EMBL" id="JBHUOQ010000001">
    <property type="protein sequence ID" value="MFD2829198.1"/>
    <property type="molecule type" value="Genomic_DNA"/>
</dbReference>
<evidence type="ECO:0000313" key="3">
    <source>
        <dbReference type="Proteomes" id="UP001597519"/>
    </source>
</evidence>
<sequence>MNKFDEQILVVPRTQLFNNETNAFNGFIGKDDARYDEIVGTFGGFEVKRRGDMEEDPSYKQLISYVIIRSQDDAETLVYKRLGGGGEERLHGLLSIGVGGHMNDVSEAEDIKEKLFINAERELSEEVDLSGSDLDQIEILGLINDDDNEVGKVHIGLVLKVNVQKDSVKNMEADTLSLSWENNQDLSSMSPYESWSELIIRDAYER</sequence>
<protein>
    <submittedName>
        <fullName evidence="2">DNA mismatch repair protein MutT</fullName>
    </submittedName>
</protein>
<gene>
    <name evidence="2" type="ORF">ACFSX4_01885</name>
</gene>
<dbReference type="Proteomes" id="UP001597519">
    <property type="component" value="Unassembled WGS sequence"/>
</dbReference>
<reference evidence="3" key="1">
    <citation type="journal article" date="2019" name="Int. J. Syst. Evol. Microbiol.">
        <title>The Global Catalogue of Microorganisms (GCM) 10K type strain sequencing project: providing services to taxonomists for standard genome sequencing and annotation.</title>
        <authorList>
            <consortium name="The Broad Institute Genomics Platform"/>
            <consortium name="The Broad Institute Genome Sequencing Center for Infectious Disease"/>
            <person name="Wu L."/>
            <person name="Ma J."/>
        </authorList>
    </citation>
    <scope>NUCLEOTIDE SEQUENCE [LARGE SCALE GENOMIC DNA]</scope>
    <source>
        <strain evidence="3">KCTC 33575</strain>
    </source>
</reference>
<proteinExistence type="predicted"/>
<accession>A0ABW5WVD7</accession>
<name>A0ABW5WVD7_9STAP</name>
<comment type="caution">
    <text evidence="2">The sequence shown here is derived from an EMBL/GenBank/DDBJ whole genome shotgun (WGS) entry which is preliminary data.</text>
</comment>
<feature type="domain" description="Nudix hydrolase" evidence="1">
    <location>
        <begin position="58"/>
        <end position="205"/>
    </location>
</feature>
<organism evidence="2 3">
    <name type="scientific">Corticicoccus populi</name>
    <dbReference type="NCBI Taxonomy" id="1812821"/>
    <lineage>
        <taxon>Bacteria</taxon>
        <taxon>Bacillati</taxon>
        <taxon>Bacillota</taxon>
        <taxon>Bacilli</taxon>
        <taxon>Bacillales</taxon>
        <taxon>Staphylococcaceae</taxon>
        <taxon>Corticicoccus</taxon>
    </lineage>
</organism>
<dbReference type="Gene3D" id="3.90.79.10">
    <property type="entry name" value="Nucleoside Triphosphate Pyrophosphohydrolase"/>
    <property type="match status" value="1"/>
</dbReference>